<organism evidence="2 3">
    <name type="scientific">Neolewinella agarilytica</name>
    <dbReference type="NCBI Taxonomy" id="478744"/>
    <lineage>
        <taxon>Bacteria</taxon>
        <taxon>Pseudomonadati</taxon>
        <taxon>Bacteroidota</taxon>
        <taxon>Saprospiria</taxon>
        <taxon>Saprospirales</taxon>
        <taxon>Lewinellaceae</taxon>
        <taxon>Neolewinella</taxon>
    </lineage>
</organism>
<dbReference type="AlphaFoldDB" id="A0A1H8YXB9"/>
<dbReference type="InterPro" id="IPR036237">
    <property type="entry name" value="Xyl_isomerase-like_sf"/>
</dbReference>
<evidence type="ECO:0000313" key="2">
    <source>
        <dbReference type="EMBL" id="SEP56008.1"/>
    </source>
</evidence>
<reference evidence="3" key="1">
    <citation type="submission" date="2016-10" db="EMBL/GenBank/DDBJ databases">
        <authorList>
            <person name="Varghese N."/>
            <person name="Submissions S."/>
        </authorList>
    </citation>
    <scope>NUCLEOTIDE SEQUENCE [LARGE SCALE GENOMIC DNA]</scope>
    <source>
        <strain evidence="3">DSM 24740</strain>
    </source>
</reference>
<protein>
    <submittedName>
        <fullName evidence="2">Sugar phosphate isomerase/epimerase</fullName>
    </submittedName>
</protein>
<dbReference type="InterPro" id="IPR013022">
    <property type="entry name" value="Xyl_isomerase-like_TIM-brl"/>
</dbReference>
<dbReference type="Proteomes" id="UP000199021">
    <property type="component" value="Unassembled WGS sequence"/>
</dbReference>
<keyword evidence="2" id="KW-0413">Isomerase</keyword>
<dbReference type="PROSITE" id="PS51318">
    <property type="entry name" value="TAT"/>
    <property type="match status" value="1"/>
</dbReference>
<dbReference type="Gene3D" id="3.20.20.150">
    <property type="entry name" value="Divalent-metal-dependent TIM barrel enzymes"/>
    <property type="match status" value="1"/>
</dbReference>
<dbReference type="OrthoDB" id="9798407at2"/>
<dbReference type="SUPFAM" id="SSF51658">
    <property type="entry name" value="Xylose isomerase-like"/>
    <property type="match status" value="1"/>
</dbReference>
<gene>
    <name evidence="2" type="ORF">SAMN05444359_10120</name>
</gene>
<dbReference type="PANTHER" id="PTHR12110:SF41">
    <property type="entry name" value="INOSOSE DEHYDRATASE"/>
    <property type="match status" value="1"/>
</dbReference>
<proteinExistence type="predicted"/>
<keyword evidence="3" id="KW-1185">Reference proteome</keyword>
<dbReference type="Pfam" id="PF01261">
    <property type="entry name" value="AP_endonuc_2"/>
    <property type="match status" value="1"/>
</dbReference>
<accession>A0A1H8YXB9</accession>
<dbReference type="PANTHER" id="PTHR12110">
    <property type="entry name" value="HYDROXYPYRUVATE ISOMERASE"/>
    <property type="match status" value="1"/>
</dbReference>
<feature type="domain" description="Xylose isomerase-like TIM barrel" evidence="1">
    <location>
        <begin position="75"/>
        <end position="316"/>
    </location>
</feature>
<evidence type="ECO:0000259" key="1">
    <source>
        <dbReference type="Pfam" id="PF01261"/>
    </source>
</evidence>
<dbReference type="InterPro" id="IPR006311">
    <property type="entry name" value="TAT_signal"/>
</dbReference>
<name>A0A1H8YXB9_9BACT</name>
<dbReference type="RefSeq" id="WP_090164776.1">
    <property type="nucleotide sequence ID" value="NZ_FOFB01000001.1"/>
</dbReference>
<dbReference type="InterPro" id="IPR050312">
    <property type="entry name" value="IolE/XylAMocC-like"/>
</dbReference>
<dbReference type="PROSITE" id="PS51257">
    <property type="entry name" value="PROKAR_LIPOPROTEIN"/>
    <property type="match status" value="1"/>
</dbReference>
<dbReference type="EMBL" id="FOFB01000001">
    <property type="protein sequence ID" value="SEP56008.1"/>
    <property type="molecule type" value="Genomic_DNA"/>
</dbReference>
<dbReference type="STRING" id="478744.SAMN05444359_10120"/>
<dbReference type="InParanoid" id="A0A1H8YXB9"/>
<sequence>MSKLSTSRRQFLRHSVIAAAGVSVLGCGGNTGETTSGKESASMTKKTLPYVDEIGIQLWTVRDQMAIDPEATLKTIKELGYHQVELGDTRTLAELKPICDDLDLKINSSFINWNTVTGGWQYTPEDTPFDFGEVLEAATKAGLSHLVFGYLRPEERTSADDWKRLADKLNVAGEKTKAAGMQLTYHNHNFEWDPIEGTTGFDILTERMDGELTPWELDLFWAQIAGQDAREVMTATRDRLELLHLKQLHRGTPVVTRIADVPENAFEELPDGDMPIKELMRYGKELGVTYCMVEQDGNYDTGSLASAGKSIEFLRNS</sequence>
<evidence type="ECO:0000313" key="3">
    <source>
        <dbReference type="Proteomes" id="UP000199021"/>
    </source>
</evidence>
<dbReference type="GO" id="GO:0016853">
    <property type="term" value="F:isomerase activity"/>
    <property type="evidence" value="ECO:0007669"/>
    <property type="project" value="UniProtKB-KW"/>
</dbReference>